<dbReference type="NCBIfam" id="TIGR01603">
    <property type="entry name" value="maj_tail_phi13"/>
    <property type="match status" value="1"/>
</dbReference>
<reference evidence="1 2" key="1">
    <citation type="submission" date="2016-10" db="EMBL/GenBank/DDBJ databases">
        <authorList>
            <person name="Varghese N."/>
            <person name="Submissions S."/>
        </authorList>
    </citation>
    <scope>NUCLEOTIDE SEQUENCE [LARGE SCALE GENOMIC DNA]</scope>
    <source>
        <strain evidence="1 2">WC1T17</strain>
    </source>
</reference>
<dbReference type="EMBL" id="FOCC01000002">
    <property type="protein sequence ID" value="SEM38287.1"/>
    <property type="molecule type" value="Genomic_DNA"/>
</dbReference>
<dbReference type="InterPro" id="IPR006490">
    <property type="entry name" value="Maj_tail_phi13"/>
</dbReference>
<accession>A0ABY1A9D0</accession>
<evidence type="ECO:0000313" key="1">
    <source>
        <dbReference type="EMBL" id="SEM38287.1"/>
    </source>
</evidence>
<name>A0ABY1A9D0_9LACO</name>
<dbReference type="Proteomes" id="UP000182089">
    <property type="component" value="Unassembled WGS sequence"/>
</dbReference>
<dbReference type="Pfam" id="PF04630">
    <property type="entry name" value="Phage_TTP_1"/>
    <property type="match status" value="1"/>
</dbReference>
<gene>
    <name evidence="1" type="ORF">SAMN05216431_1025</name>
</gene>
<proteinExistence type="predicted"/>
<evidence type="ECO:0000313" key="2">
    <source>
        <dbReference type="Proteomes" id="UP000182089"/>
    </source>
</evidence>
<protein>
    <submittedName>
        <fullName evidence="1">Phage major tail protein, phi13 family</fullName>
    </submittedName>
</protein>
<organism evidence="1 2">
    <name type="scientific">Ligilactobacillus ruminis</name>
    <dbReference type="NCBI Taxonomy" id="1623"/>
    <lineage>
        <taxon>Bacteria</taxon>
        <taxon>Bacillati</taxon>
        <taxon>Bacillota</taxon>
        <taxon>Bacilli</taxon>
        <taxon>Lactobacillales</taxon>
        <taxon>Lactobacillaceae</taxon>
        <taxon>Ligilactobacillus</taxon>
    </lineage>
</organism>
<dbReference type="InterPro" id="IPR006724">
    <property type="entry name" value="Phage_TTP"/>
</dbReference>
<comment type="caution">
    <text evidence="1">The sequence shown here is derived from an EMBL/GenBank/DDBJ whole genome shotgun (WGS) entry which is preliminary data.</text>
</comment>
<sequence length="218" mass="23244">MAVVGLYTTYVGIKGEDGNVIVGVDKGGVSETGVYEIDTSKKNGNLGATTANITGLSGTLAKIYGNDALVDVSNPPSAPSVALTYNQINVGVKQALLGRKLSNGGYVDTDDTVESALIVASHDEIENKAIYFAFPRGVFNETQQNVQSNTDTAQTRETEQMTFTALAAPVLGNKTYKIYYEGAKDFSMKKMFDEVFGSAQTFIKADTQNSAPQVSESH</sequence>